<reference evidence="2 3" key="1">
    <citation type="submission" date="2022-10" db="EMBL/GenBank/DDBJ databases">
        <title>Pararhodobacter sp. nov., isolated from marine algae.</title>
        <authorList>
            <person name="Choi B.J."/>
            <person name="Kim J.M."/>
            <person name="Lee J.K."/>
            <person name="Choi D.G."/>
            <person name="Jeon C.O."/>
        </authorList>
    </citation>
    <scope>NUCLEOTIDE SEQUENCE [LARGE SCALE GENOMIC DNA]</scope>
    <source>
        <strain evidence="2 3">ZQ420</strain>
    </source>
</reference>
<dbReference type="PANTHER" id="PTHR33164:SF13">
    <property type="entry name" value="4-HYDROXYPHENYLACETATE CATABOLISM PROTEIN"/>
    <property type="match status" value="1"/>
</dbReference>
<dbReference type="Proteomes" id="UP001208938">
    <property type="component" value="Unassembled WGS sequence"/>
</dbReference>
<dbReference type="InterPro" id="IPR000835">
    <property type="entry name" value="HTH_MarR-typ"/>
</dbReference>
<gene>
    <name evidence="2" type="ORF">OKW52_16250</name>
</gene>
<dbReference type="Pfam" id="PF12802">
    <property type="entry name" value="MarR_2"/>
    <property type="match status" value="1"/>
</dbReference>
<evidence type="ECO:0000313" key="2">
    <source>
        <dbReference type="EMBL" id="MCW1933765.1"/>
    </source>
</evidence>
<sequence>MIGTSGMALEIAMPGKNEKQAKEATAMKMRGFESALPLSLARARAATAQKFQVHTHAVGLTPPQWQVIRALGDGEALDIGTIATRCALLQPSVSRLLKSLQDRDLVDVLPGEDSRRRKVTLTDKGQELFARIGVISEAVYRDIEDAYGREELEQLVRMLHRLREVVDAMPPLPLTMPVTEETSE</sequence>
<keyword evidence="3" id="KW-1185">Reference proteome</keyword>
<evidence type="ECO:0000259" key="1">
    <source>
        <dbReference type="PROSITE" id="PS50995"/>
    </source>
</evidence>
<dbReference type="PANTHER" id="PTHR33164">
    <property type="entry name" value="TRANSCRIPTIONAL REGULATOR, MARR FAMILY"/>
    <property type="match status" value="1"/>
</dbReference>
<dbReference type="RefSeq" id="WP_264506641.1">
    <property type="nucleotide sequence ID" value="NZ_JAPDFL010000001.1"/>
</dbReference>
<dbReference type="Gene3D" id="1.10.10.10">
    <property type="entry name" value="Winged helix-like DNA-binding domain superfamily/Winged helix DNA-binding domain"/>
    <property type="match status" value="1"/>
</dbReference>
<evidence type="ECO:0000313" key="3">
    <source>
        <dbReference type="Proteomes" id="UP001208938"/>
    </source>
</evidence>
<dbReference type="InterPro" id="IPR039422">
    <property type="entry name" value="MarR/SlyA-like"/>
</dbReference>
<name>A0ABT3H252_9RHOB</name>
<dbReference type="InterPro" id="IPR036390">
    <property type="entry name" value="WH_DNA-bd_sf"/>
</dbReference>
<dbReference type="EMBL" id="JAPDFL010000001">
    <property type="protein sequence ID" value="MCW1933765.1"/>
    <property type="molecule type" value="Genomic_DNA"/>
</dbReference>
<protein>
    <submittedName>
        <fullName evidence="2">MarR family winged helix-turn-helix transcriptional regulator</fullName>
    </submittedName>
</protein>
<dbReference type="InterPro" id="IPR036388">
    <property type="entry name" value="WH-like_DNA-bd_sf"/>
</dbReference>
<organism evidence="2 3">
    <name type="scientific">Pararhodobacter zhoushanensis</name>
    <dbReference type="NCBI Taxonomy" id="2479545"/>
    <lineage>
        <taxon>Bacteria</taxon>
        <taxon>Pseudomonadati</taxon>
        <taxon>Pseudomonadota</taxon>
        <taxon>Alphaproteobacteria</taxon>
        <taxon>Rhodobacterales</taxon>
        <taxon>Paracoccaceae</taxon>
        <taxon>Pararhodobacter</taxon>
    </lineage>
</organism>
<accession>A0ABT3H252</accession>
<feature type="domain" description="HTH marR-type" evidence="1">
    <location>
        <begin position="33"/>
        <end position="164"/>
    </location>
</feature>
<dbReference type="PROSITE" id="PS50995">
    <property type="entry name" value="HTH_MARR_2"/>
    <property type="match status" value="1"/>
</dbReference>
<comment type="caution">
    <text evidence="2">The sequence shown here is derived from an EMBL/GenBank/DDBJ whole genome shotgun (WGS) entry which is preliminary data.</text>
</comment>
<dbReference type="SMART" id="SM00347">
    <property type="entry name" value="HTH_MARR"/>
    <property type="match status" value="1"/>
</dbReference>
<proteinExistence type="predicted"/>
<dbReference type="SUPFAM" id="SSF46785">
    <property type="entry name" value="Winged helix' DNA-binding domain"/>
    <property type="match status" value="1"/>
</dbReference>